<dbReference type="RefSeq" id="XP_064668096.1">
    <property type="nucleotide sequence ID" value="XM_064816938.1"/>
</dbReference>
<evidence type="ECO:0000256" key="1">
    <source>
        <dbReference type="ARBA" id="ARBA00006499"/>
    </source>
</evidence>
<dbReference type="InterPro" id="IPR003140">
    <property type="entry name" value="PLipase/COase/thioEstase"/>
</dbReference>
<dbReference type="GO" id="GO:0052689">
    <property type="term" value="F:carboxylic ester hydrolase activity"/>
    <property type="evidence" value="ECO:0007669"/>
    <property type="project" value="TreeGrafter"/>
</dbReference>
<feature type="coiled-coil region" evidence="2">
    <location>
        <begin position="398"/>
        <end position="439"/>
    </location>
</feature>
<dbReference type="InterPro" id="IPR050565">
    <property type="entry name" value="LYPA1-2/EST-like"/>
</dbReference>
<dbReference type="InterPro" id="IPR029058">
    <property type="entry name" value="AB_hydrolase_fold"/>
</dbReference>
<comment type="similarity">
    <text evidence="1">Belongs to the AB hydrolase superfamily. AB hydrolase 2 family.</text>
</comment>
<evidence type="ECO:0000256" key="2">
    <source>
        <dbReference type="SAM" id="Coils"/>
    </source>
</evidence>
<dbReference type="Proteomes" id="UP001302812">
    <property type="component" value="Unassembled WGS sequence"/>
</dbReference>
<dbReference type="PANTHER" id="PTHR10655:SF63">
    <property type="entry name" value="PHOSPHOLIPASE_CARBOXYLESTERASE_THIOESTERASE DOMAIN-CONTAINING PROTEIN"/>
    <property type="match status" value="1"/>
</dbReference>
<dbReference type="GeneID" id="89941063"/>
<evidence type="ECO:0000259" key="3">
    <source>
        <dbReference type="Pfam" id="PF02230"/>
    </source>
</evidence>
<dbReference type="PANTHER" id="PTHR10655">
    <property type="entry name" value="LYSOPHOSPHOLIPASE-RELATED"/>
    <property type="match status" value="1"/>
</dbReference>
<keyword evidence="2" id="KW-0175">Coiled coil</keyword>
<dbReference type="Pfam" id="PF02230">
    <property type="entry name" value="Abhydrolase_2"/>
    <property type="match status" value="1"/>
</dbReference>
<keyword evidence="5" id="KW-1185">Reference proteome</keyword>
<sequence>MVRAPFSDGAFGPIHAIDPDSEHTHTAIMLHGRGSSGQEFAEELFETVLPGQEPLTRRLPGWRWVFPSSPQLWSTAFQESLPAWFEAHSLTDPTERQDLQIPGIRQSVAYIQSIVDDEIVRLGGKPERLVIAGISQGAAIGMWTLLCQGELNRRLLAFVGASTWLPFAECIERFLGRNYEAGVKEYNSTASDSDAFVEGMMSVWRQPSQSGESVKPLLSTPVFLGHGVDDAVVDVELGRKTWLVLTQIGFQPSSPFQVCRSPMDKFEAIKDDRLHQSLSSGWASFLAAQQCSHEVSALRQAFNEEIHRLDRMYSSLQRDSVRQHDLIAAAVTESKSLIEQHASELKEIITIQNSLSTLKHKASQDKEYMLTKINELSKKVATQQESLEGIRSTTAQDISNAQGQYRSALEKLQFLQGELKELRAEKIASEQRLAALEHQIAAMAQAHRESPSETANLHDETLPLQDELMKLPDKTTSETEPKRAMPSSDGEDIRALYLRFRDRYKRDPPRNDADYVWEFIGSIKDPSLSKHIQESLVVMLPDYVTRTRDTRRRNPQRHINISRAITWRKFREALAKIPPPA</sequence>
<evidence type="ECO:0000313" key="5">
    <source>
        <dbReference type="Proteomes" id="UP001302812"/>
    </source>
</evidence>
<proteinExistence type="inferred from homology"/>
<dbReference type="GO" id="GO:0005737">
    <property type="term" value="C:cytoplasm"/>
    <property type="evidence" value="ECO:0007669"/>
    <property type="project" value="TreeGrafter"/>
</dbReference>
<dbReference type="GO" id="GO:0008474">
    <property type="term" value="F:palmitoyl-(protein) hydrolase activity"/>
    <property type="evidence" value="ECO:0007669"/>
    <property type="project" value="TreeGrafter"/>
</dbReference>
<dbReference type="AlphaFoldDB" id="A0AAN6QJ01"/>
<feature type="domain" description="Phospholipase/carboxylesterase/thioesterase" evidence="3">
    <location>
        <begin position="17"/>
        <end position="166"/>
    </location>
</feature>
<comment type="caution">
    <text evidence="4">The sequence shown here is derived from an EMBL/GenBank/DDBJ whole genome shotgun (WGS) entry which is preliminary data.</text>
</comment>
<organism evidence="4 5">
    <name type="scientific">Canariomyces notabilis</name>
    <dbReference type="NCBI Taxonomy" id="2074819"/>
    <lineage>
        <taxon>Eukaryota</taxon>
        <taxon>Fungi</taxon>
        <taxon>Dikarya</taxon>
        <taxon>Ascomycota</taxon>
        <taxon>Pezizomycotina</taxon>
        <taxon>Sordariomycetes</taxon>
        <taxon>Sordariomycetidae</taxon>
        <taxon>Sordariales</taxon>
        <taxon>Chaetomiaceae</taxon>
        <taxon>Canariomyces</taxon>
    </lineage>
</organism>
<dbReference type="Gene3D" id="3.40.50.1820">
    <property type="entry name" value="alpha/beta hydrolase"/>
    <property type="match status" value="1"/>
</dbReference>
<evidence type="ECO:0000313" key="4">
    <source>
        <dbReference type="EMBL" id="KAK4110526.1"/>
    </source>
</evidence>
<name>A0AAN6QJ01_9PEZI</name>
<accession>A0AAN6QJ01</accession>
<reference evidence="4" key="2">
    <citation type="submission" date="2023-05" db="EMBL/GenBank/DDBJ databases">
        <authorList>
            <consortium name="Lawrence Berkeley National Laboratory"/>
            <person name="Steindorff A."/>
            <person name="Hensen N."/>
            <person name="Bonometti L."/>
            <person name="Westerberg I."/>
            <person name="Brannstrom I.O."/>
            <person name="Guillou S."/>
            <person name="Cros-Aarteil S."/>
            <person name="Calhoun S."/>
            <person name="Haridas S."/>
            <person name="Kuo A."/>
            <person name="Mondo S."/>
            <person name="Pangilinan J."/>
            <person name="Riley R."/>
            <person name="Labutti K."/>
            <person name="Andreopoulos B."/>
            <person name="Lipzen A."/>
            <person name="Chen C."/>
            <person name="Yanf M."/>
            <person name="Daum C."/>
            <person name="Ng V."/>
            <person name="Clum A."/>
            <person name="Ohm R."/>
            <person name="Martin F."/>
            <person name="Silar P."/>
            <person name="Natvig D."/>
            <person name="Lalanne C."/>
            <person name="Gautier V."/>
            <person name="Ament-Velasquez S.L."/>
            <person name="Kruys A."/>
            <person name="Hutchinson M.I."/>
            <person name="Powell A.J."/>
            <person name="Barry K."/>
            <person name="Miller A.N."/>
            <person name="Grigoriev I.V."/>
            <person name="Debuchy R."/>
            <person name="Gladieux P."/>
            <person name="Thoren M.H."/>
            <person name="Johannesson H."/>
        </authorList>
    </citation>
    <scope>NUCLEOTIDE SEQUENCE</scope>
    <source>
        <strain evidence="4">CBS 508.74</strain>
    </source>
</reference>
<reference evidence="4" key="1">
    <citation type="journal article" date="2023" name="Mol. Phylogenet. Evol.">
        <title>Genome-scale phylogeny and comparative genomics of the fungal order Sordariales.</title>
        <authorList>
            <person name="Hensen N."/>
            <person name="Bonometti L."/>
            <person name="Westerberg I."/>
            <person name="Brannstrom I.O."/>
            <person name="Guillou S."/>
            <person name="Cros-Aarteil S."/>
            <person name="Calhoun S."/>
            <person name="Haridas S."/>
            <person name="Kuo A."/>
            <person name="Mondo S."/>
            <person name="Pangilinan J."/>
            <person name="Riley R."/>
            <person name="LaButti K."/>
            <person name="Andreopoulos B."/>
            <person name="Lipzen A."/>
            <person name="Chen C."/>
            <person name="Yan M."/>
            <person name="Daum C."/>
            <person name="Ng V."/>
            <person name="Clum A."/>
            <person name="Steindorff A."/>
            <person name="Ohm R.A."/>
            <person name="Martin F."/>
            <person name="Silar P."/>
            <person name="Natvig D.O."/>
            <person name="Lalanne C."/>
            <person name="Gautier V."/>
            <person name="Ament-Velasquez S.L."/>
            <person name="Kruys A."/>
            <person name="Hutchinson M.I."/>
            <person name="Powell A.J."/>
            <person name="Barry K."/>
            <person name="Miller A.N."/>
            <person name="Grigoriev I.V."/>
            <person name="Debuchy R."/>
            <person name="Gladieux P."/>
            <person name="Hiltunen Thoren M."/>
            <person name="Johannesson H."/>
        </authorList>
    </citation>
    <scope>NUCLEOTIDE SEQUENCE</scope>
    <source>
        <strain evidence="4">CBS 508.74</strain>
    </source>
</reference>
<protein>
    <submittedName>
        <fullName evidence="4">Alpha/beta-hydrolase</fullName>
    </submittedName>
</protein>
<gene>
    <name evidence="4" type="ORF">N656DRAFT_791093</name>
</gene>
<dbReference type="EMBL" id="MU853350">
    <property type="protein sequence ID" value="KAK4110526.1"/>
    <property type="molecule type" value="Genomic_DNA"/>
</dbReference>
<dbReference type="SUPFAM" id="SSF53474">
    <property type="entry name" value="alpha/beta-Hydrolases"/>
    <property type="match status" value="1"/>
</dbReference>